<dbReference type="InterPro" id="IPR000573">
    <property type="entry name" value="AconitaseA/IPMdHydase_ssu_swvl"/>
</dbReference>
<dbReference type="InterPro" id="IPR050075">
    <property type="entry name" value="LeuD"/>
</dbReference>
<comment type="catalytic activity">
    <reaction evidence="3">
        <text>(2R,3S)-3-isopropylmalate = (2S)-2-isopropylmalate</text>
        <dbReference type="Rhea" id="RHEA:32287"/>
        <dbReference type="ChEBI" id="CHEBI:1178"/>
        <dbReference type="ChEBI" id="CHEBI:35121"/>
        <dbReference type="EC" id="4.2.1.33"/>
    </reaction>
</comment>
<dbReference type="Pfam" id="PF00694">
    <property type="entry name" value="Aconitase_C"/>
    <property type="match status" value="1"/>
</dbReference>
<gene>
    <name evidence="3" type="primary">leuD</name>
    <name evidence="5" type="ORF">ENT37_00990</name>
</gene>
<keyword evidence="2 3" id="KW-0456">Lyase</keyword>
<keyword evidence="3" id="KW-0100">Branched-chain amino acid biosynthesis</keyword>
<evidence type="ECO:0000256" key="1">
    <source>
        <dbReference type="ARBA" id="ARBA00009869"/>
    </source>
</evidence>
<comment type="pathway">
    <text evidence="3">Amino-acid biosynthesis; L-leucine biosynthesis; L-leucine from 3-methyl-2-oxobutanoate: step 2/4.</text>
</comment>
<dbReference type="InterPro" id="IPR011827">
    <property type="entry name" value="LeuD_type2/HacB/DmdB"/>
</dbReference>
<comment type="similarity">
    <text evidence="1 3">Belongs to the LeuD family. LeuD type 2 subfamily.</text>
</comment>
<dbReference type="InterPro" id="IPR033940">
    <property type="entry name" value="IPMI_Swivel"/>
</dbReference>
<dbReference type="CDD" id="cd01577">
    <property type="entry name" value="IPMI_Swivel"/>
    <property type="match status" value="1"/>
</dbReference>
<evidence type="ECO:0000313" key="5">
    <source>
        <dbReference type="EMBL" id="HGS20426.1"/>
    </source>
</evidence>
<dbReference type="SUPFAM" id="SSF52016">
    <property type="entry name" value="LeuD/IlvD-like"/>
    <property type="match status" value="1"/>
</dbReference>
<dbReference type="AlphaFoldDB" id="A0A7C4PJC6"/>
<dbReference type="PANTHER" id="PTHR43345">
    <property type="entry name" value="3-ISOPROPYLMALATE DEHYDRATASE SMALL SUBUNIT 2-RELATED-RELATED"/>
    <property type="match status" value="1"/>
</dbReference>
<dbReference type="GO" id="GO:0009098">
    <property type="term" value="P:L-leucine biosynthetic process"/>
    <property type="evidence" value="ECO:0007669"/>
    <property type="project" value="UniProtKB-UniRule"/>
</dbReference>
<reference evidence="5" key="1">
    <citation type="journal article" date="2020" name="mSystems">
        <title>Genome- and Community-Level Interaction Insights into Carbon Utilization and Element Cycling Functions of Hydrothermarchaeota in Hydrothermal Sediment.</title>
        <authorList>
            <person name="Zhou Z."/>
            <person name="Liu Y."/>
            <person name="Xu W."/>
            <person name="Pan J."/>
            <person name="Luo Z.H."/>
            <person name="Li M."/>
        </authorList>
    </citation>
    <scope>NUCLEOTIDE SEQUENCE [LARGE SCALE GENOMIC DNA]</scope>
    <source>
        <strain evidence="5">SpSt-573</strain>
    </source>
</reference>
<name>A0A7C4PJC6_9CHLR</name>
<evidence type="ECO:0000256" key="3">
    <source>
        <dbReference type="HAMAP-Rule" id="MF_01032"/>
    </source>
</evidence>
<dbReference type="GO" id="GO:0003861">
    <property type="term" value="F:3-isopropylmalate dehydratase activity"/>
    <property type="evidence" value="ECO:0007669"/>
    <property type="project" value="UniProtKB-UniRule"/>
</dbReference>
<dbReference type="UniPathway" id="UPA00048">
    <property type="reaction ID" value="UER00071"/>
</dbReference>
<proteinExistence type="inferred from homology"/>
<keyword evidence="3" id="KW-0028">Amino-acid biosynthesis</keyword>
<comment type="caution">
    <text evidence="5">The sequence shown here is derived from an EMBL/GenBank/DDBJ whole genome shotgun (WGS) entry which is preliminary data.</text>
</comment>
<dbReference type="Gene3D" id="3.20.19.10">
    <property type="entry name" value="Aconitase, domain 4"/>
    <property type="match status" value="1"/>
</dbReference>
<dbReference type="HAMAP" id="MF_01032">
    <property type="entry name" value="LeuD_type2"/>
    <property type="match status" value="1"/>
</dbReference>
<dbReference type="NCBIfam" id="TIGR02087">
    <property type="entry name" value="LEUD_arch"/>
    <property type="match status" value="1"/>
</dbReference>
<evidence type="ECO:0000259" key="4">
    <source>
        <dbReference type="Pfam" id="PF00694"/>
    </source>
</evidence>
<comment type="function">
    <text evidence="3">Catalyzes the isomerization between 2-isopropylmalate and 3-isopropylmalate, via the formation of 2-isopropylmaleate.</text>
</comment>
<comment type="subunit">
    <text evidence="3">Heterodimer of LeuC and LeuD.</text>
</comment>
<dbReference type="EC" id="4.2.1.33" evidence="3"/>
<organism evidence="5">
    <name type="scientific">Anaerolinea thermolimosa</name>
    <dbReference type="NCBI Taxonomy" id="229919"/>
    <lineage>
        <taxon>Bacteria</taxon>
        <taxon>Bacillati</taxon>
        <taxon>Chloroflexota</taxon>
        <taxon>Anaerolineae</taxon>
        <taxon>Anaerolineales</taxon>
        <taxon>Anaerolineaceae</taxon>
        <taxon>Anaerolinea</taxon>
    </lineage>
</organism>
<protein>
    <recommendedName>
        <fullName evidence="3">3-isopropylmalate dehydratase small subunit</fullName>
        <ecNumber evidence="3">4.2.1.33</ecNumber>
    </recommendedName>
    <alternativeName>
        <fullName evidence="3">Alpha-IPM isomerase</fullName>
        <shortName evidence="3">IPMI</shortName>
    </alternativeName>
    <alternativeName>
        <fullName evidence="3">Isopropylmalate isomerase</fullName>
    </alternativeName>
</protein>
<sequence length="165" mass="18191">MGRAWKFGDNLNTDEIMPARYNITIDEKELASKVFCEVRPDYAPNVRAGDVIVGGWNFGCGSSREHAPVAIRGSGAACVIAPSFARIFFRNAINIGLPILECPEAVEGIEDGDEVEVNLEEGWIFNRSKGTRFQARPLPAFVLKIVQAGGLVKFLREHNIEELAE</sequence>
<dbReference type="InterPro" id="IPR015928">
    <property type="entry name" value="Aconitase/3IPM_dehydase_swvl"/>
</dbReference>
<dbReference type="PANTHER" id="PTHR43345:SF2">
    <property type="entry name" value="3-ISOPROPYLMALATE DEHYDRATASE SMALL SUBUNIT 1"/>
    <property type="match status" value="1"/>
</dbReference>
<dbReference type="EMBL" id="DSYK01000048">
    <property type="protein sequence ID" value="HGS20426.1"/>
    <property type="molecule type" value="Genomic_DNA"/>
</dbReference>
<accession>A0A7C4PJC6</accession>
<feature type="domain" description="Aconitase A/isopropylmalate dehydratase small subunit swivel" evidence="4">
    <location>
        <begin position="20"/>
        <end position="101"/>
    </location>
</feature>
<evidence type="ECO:0000256" key="2">
    <source>
        <dbReference type="ARBA" id="ARBA00023239"/>
    </source>
</evidence>
<keyword evidence="3" id="KW-0432">Leucine biosynthesis</keyword>